<accession>L0KX49</accession>
<dbReference type="HOGENOM" id="CLU_665004_0_0_2"/>
<evidence type="ECO:0000256" key="1">
    <source>
        <dbReference type="SAM" id="Phobius"/>
    </source>
</evidence>
<dbReference type="GeneID" id="14406355"/>
<dbReference type="AlphaFoldDB" id="L0KX49"/>
<keyword evidence="1" id="KW-0472">Membrane</keyword>
<sequence length="403" mass="46125">MRWDWNKTFIGMFRLGLMVLSFSFVIQNEVILNDEFLPQIPVGFILVFVIGFFILRHILRTFKWYSSCCKKKRYQTNVIVHFCLYLILFSIVLSIPVTLDATSTLQKDTLQNSEHIDLLRNIAETITTTESVTPDASRFKTDPKTVDYNYILRGVHGHITYTVYGGLNDYLKELPRSISYYTTPPTDIDFINRNLNDENQKLFLDPFVEQIKGITPNKDDQARIAISLVQNINYDTAAFMSDNVKGKYPYEVLYTGSGLCSGKSELIAYLLRGLGYEVVIFSFNTENHDAIGIKCPQKYSYRDTGYCFVESTSPSIITDASGDYVGTGKLTTMPNILKICDGNSFDSVSEEYDDNINYYKLCNDMNSYPSATLSQSDYNELKSYHDEWQKLVDKYGIEVALLN</sequence>
<evidence type="ECO:0000313" key="2">
    <source>
        <dbReference type="EMBL" id="AGB50022.1"/>
    </source>
</evidence>
<dbReference type="OrthoDB" id="110514at2157"/>
<dbReference type="KEGG" id="mhz:Metho_1842"/>
<keyword evidence="3" id="KW-1185">Reference proteome</keyword>
<keyword evidence="1" id="KW-1133">Transmembrane helix</keyword>
<protein>
    <recommendedName>
        <fullName evidence="4">Transglutaminase-like superfamily protein</fullName>
    </recommendedName>
</protein>
<dbReference type="EMBL" id="CP003362">
    <property type="protein sequence ID" value="AGB50022.1"/>
    <property type="molecule type" value="Genomic_DNA"/>
</dbReference>
<gene>
    <name evidence="2" type="ordered locus">Metho_1842</name>
</gene>
<feature type="transmembrane region" description="Helical" evidence="1">
    <location>
        <begin position="76"/>
        <end position="99"/>
    </location>
</feature>
<proteinExistence type="predicted"/>
<feature type="transmembrane region" description="Helical" evidence="1">
    <location>
        <begin position="36"/>
        <end position="55"/>
    </location>
</feature>
<name>L0KX49_METHD</name>
<feature type="transmembrane region" description="Helical" evidence="1">
    <location>
        <begin position="12"/>
        <end position="30"/>
    </location>
</feature>
<dbReference type="RefSeq" id="WP_015325187.1">
    <property type="nucleotide sequence ID" value="NC_019977.1"/>
</dbReference>
<dbReference type="Proteomes" id="UP000010866">
    <property type="component" value="Chromosome"/>
</dbReference>
<dbReference type="STRING" id="867904.Metho_1842"/>
<keyword evidence="1" id="KW-0812">Transmembrane</keyword>
<organism evidence="2 3">
    <name type="scientific">Methanomethylovorans hollandica (strain DSM 15978 / NBRC 107637 / DMS1)</name>
    <dbReference type="NCBI Taxonomy" id="867904"/>
    <lineage>
        <taxon>Archaea</taxon>
        <taxon>Methanobacteriati</taxon>
        <taxon>Methanobacteriota</taxon>
        <taxon>Stenosarchaea group</taxon>
        <taxon>Methanomicrobia</taxon>
        <taxon>Methanosarcinales</taxon>
        <taxon>Methanosarcinaceae</taxon>
        <taxon>Methanomethylovorans</taxon>
    </lineage>
</organism>
<reference evidence="3" key="1">
    <citation type="submission" date="2012-02" db="EMBL/GenBank/DDBJ databases">
        <title>Complete sequence of chromosome of Methanomethylovorans hollandica DSM 15978.</title>
        <authorList>
            <person name="Lucas S."/>
            <person name="Copeland A."/>
            <person name="Lapidus A."/>
            <person name="Glavina del Rio T."/>
            <person name="Dalin E."/>
            <person name="Tice H."/>
            <person name="Bruce D."/>
            <person name="Goodwin L."/>
            <person name="Pitluck S."/>
            <person name="Peters L."/>
            <person name="Mikhailova N."/>
            <person name="Held B."/>
            <person name="Kyrpides N."/>
            <person name="Mavromatis K."/>
            <person name="Ivanova N."/>
            <person name="Brettin T."/>
            <person name="Detter J.C."/>
            <person name="Han C."/>
            <person name="Larimer F."/>
            <person name="Land M."/>
            <person name="Hauser L."/>
            <person name="Markowitz V."/>
            <person name="Cheng J.-F."/>
            <person name="Hugenholtz P."/>
            <person name="Woyke T."/>
            <person name="Wu D."/>
            <person name="Spring S."/>
            <person name="Schroeder M."/>
            <person name="Brambilla E."/>
            <person name="Klenk H.-P."/>
            <person name="Eisen J.A."/>
        </authorList>
    </citation>
    <scope>NUCLEOTIDE SEQUENCE [LARGE SCALE GENOMIC DNA]</scope>
    <source>
        <strain evidence="3">DSM 15978 / NBRC 107637 / DMS1</strain>
    </source>
</reference>
<evidence type="ECO:0008006" key="4">
    <source>
        <dbReference type="Google" id="ProtNLM"/>
    </source>
</evidence>
<evidence type="ECO:0000313" key="3">
    <source>
        <dbReference type="Proteomes" id="UP000010866"/>
    </source>
</evidence>